<organism evidence="15 16">
    <name type="scientific">Phytopseudomonas seleniipraecipitans</name>
    <dbReference type="NCBI Taxonomy" id="640205"/>
    <lineage>
        <taxon>Bacteria</taxon>
        <taxon>Pseudomonadati</taxon>
        <taxon>Pseudomonadota</taxon>
        <taxon>Gammaproteobacteria</taxon>
        <taxon>Pseudomonadales</taxon>
        <taxon>Pseudomonadaceae</taxon>
        <taxon>Phytopseudomonas</taxon>
    </lineage>
</organism>
<evidence type="ECO:0000256" key="13">
    <source>
        <dbReference type="HAMAP-Rule" id="MF_00190"/>
    </source>
</evidence>
<dbReference type="PANTHER" id="PTHR21248:SF22">
    <property type="entry name" value="PHOSPHOLIPASE D"/>
    <property type="match status" value="1"/>
</dbReference>
<feature type="transmembrane region" description="Helical" evidence="13">
    <location>
        <begin position="37"/>
        <end position="58"/>
    </location>
</feature>
<comment type="function">
    <text evidence="12 13">Catalyzes the reversible phosphatidyl group transfer from one phosphatidylglycerol molecule to another to form cardiolipin (CL) (diphosphatidylglycerol) and glycerol.</text>
</comment>
<keyword evidence="4 13" id="KW-0808">Transferase</keyword>
<dbReference type="HAMAP" id="MF_00190">
    <property type="entry name" value="Cardiolipin_synth_ClsA"/>
    <property type="match status" value="1"/>
</dbReference>
<dbReference type="FunFam" id="3.30.870.10:FF:000021">
    <property type="entry name" value="Cardiolipin synthase"/>
    <property type="match status" value="1"/>
</dbReference>
<dbReference type="OrthoDB" id="9762009at2"/>
<dbReference type="FunFam" id="3.30.870.10:FF:000014">
    <property type="entry name" value="Cardiolipin synthase"/>
    <property type="match status" value="1"/>
</dbReference>
<evidence type="ECO:0000256" key="11">
    <source>
        <dbReference type="ARBA" id="ARBA00023264"/>
    </source>
</evidence>
<keyword evidence="7 13" id="KW-1133">Transmembrane helix</keyword>
<evidence type="ECO:0000256" key="4">
    <source>
        <dbReference type="ARBA" id="ARBA00022679"/>
    </source>
</evidence>
<dbReference type="Proteomes" id="UP000243378">
    <property type="component" value="Unassembled WGS sequence"/>
</dbReference>
<dbReference type="InterPro" id="IPR022924">
    <property type="entry name" value="Cardiolipin_synthase"/>
</dbReference>
<keyword evidence="3 13" id="KW-0444">Lipid biosynthesis</keyword>
<feature type="active site" evidence="13">
    <location>
        <position position="223"/>
    </location>
</feature>
<feature type="transmembrane region" description="Helical" evidence="13">
    <location>
        <begin position="9"/>
        <end position="31"/>
    </location>
</feature>
<keyword evidence="8 13" id="KW-0443">Lipid metabolism</keyword>
<feature type="active site" evidence="13">
    <location>
        <position position="225"/>
    </location>
</feature>
<keyword evidence="6" id="KW-0677">Repeat</keyword>
<evidence type="ECO:0000256" key="1">
    <source>
        <dbReference type="ARBA" id="ARBA00004651"/>
    </source>
</evidence>
<dbReference type="Gene3D" id="3.30.870.10">
    <property type="entry name" value="Endonuclease Chain A"/>
    <property type="match status" value="2"/>
</dbReference>
<evidence type="ECO:0000313" key="16">
    <source>
        <dbReference type="Proteomes" id="UP000243378"/>
    </source>
</evidence>
<dbReference type="InterPro" id="IPR001736">
    <property type="entry name" value="PLipase_D/transphosphatidylase"/>
</dbReference>
<evidence type="ECO:0000256" key="6">
    <source>
        <dbReference type="ARBA" id="ARBA00022737"/>
    </source>
</evidence>
<reference evidence="15 16" key="1">
    <citation type="submission" date="2016-10" db="EMBL/GenBank/DDBJ databases">
        <authorList>
            <person name="de Groot N.N."/>
        </authorList>
    </citation>
    <scope>NUCLEOTIDE SEQUENCE [LARGE SCALE GENOMIC DNA]</scope>
    <source>
        <strain evidence="15 16">LMG 25475</strain>
    </source>
</reference>
<comment type="catalytic activity">
    <reaction evidence="13">
        <text>2 a 1,2-diacyl-sn-glycero-3-phospho-(1'-sn-glycerol) = a cardiolipin + glycerol</text>
        <dbReference type="Rhea" id="RHEA:31451"/>
        <dbReference type="ChEBI" id="CHEBI:17754"/>
        <dbReference type="ChEBI" id="CHEBI:62237"/>
        <dbReference type="ChEBI" id="CHEBI:64716"/>
    </reaction>
</comment>
<dbReference type="GO" id="GO:0008808">
    <property type="term" value="F:cardiolipin synthase activity"/>
    <property type="evidence" value="ECO:0007669"/>
    <property type="project" value="UniProtKB-UniRule"/>
</dbReference>
<dbReference type="AlphaFoldDB" id="A0A1G7UEH9"/>
<dbReference type="Pfam" id="PF13396">
    <property type="entry name" value="PLDc_N"/>
    <property type="match status" value="1"/>
</dbReference>
<keyword evidence="11 13" id="KW-1208">Phospholipid metabolism</keyword>
<accession>A0A1G7UEH9</accession>
<dbReference type="PANTHER" id="PTHR21248">
    <property type="entry name" value="CARDIOLIPIN SYNTHASE"/>
    <property type="match status" value="1"/>
</dbReference>
<keyword evidence="5 13" id="KW-0812">Transmembrane</keyword>
<evidence type="ECO:0000313" key="15">
    <source>
        <dbReference type="EMBL" id="SDG45975.1"/>
    </source>
</evidence>
<evidence type="ECO:0000256" key="8">
    <source>
        <dbReference type="ARBA" id="ARBA00023098"/>
    </source>
</evidence>
<dbReference type="STRING" id="640205.SAMN05216381_4070"/>
<dbReference type="InterPro" id="IPR027379">
    <property type="entry name" value="CLS_N"/>
</dbReference>
<comment type="similarity">
    <text evidence="13">Belongs to the phospholipase D family. Cardiolipin synthase subfamily. ClsA sub-subfamily.</text>
</comment>
<comment type="subcellular location">
    <subcellularLocation>
        <location evidence="1 13">Cell membrane</location>
        <topology evidence="1 13">Multi-pass membrane protein</topology>
    </subcellularLocation>
</comment>
<evidence type="ECO:0000256" key="12">
    <source>
        <dbReference type="ARBA" id="ARBA00057569"/>
    </source>
</evidence>
<feature type="active site" evidence="13">
    <location>
        <position position="230"/>
    </location>
</feature>
<dbReference type="Pfam" id="PF13091">
    <property type="entry name" value="PLDc_2"/>
    <property type="match status" value="2"/>
</dbReference>
<proteinExistence type="inferred from homology"/>
<feature type="active site" evidence="13">
    <location>
        <position position="399"/>
    </location>
</feature>
<evidence type="ECO:0000256" key="9">
    <source>
        <dbReference type="ARBA" id="ARBA00023136"/>
    </source>
</evidence>
<feature type="active site" evidence="13">
    <location>
        <position position="397"/>
    </location>
</feature>
<protein>
    <recommendedName>
        <fullName evidence="13">Cardiolipin synthase A</fullName>
        <shortName evidence="13">CL synthase</shortName>
        <ecNumber evidence="13">2.7.8.-</ecNumber>
    </recommendedName>
</protein>
<feature type="active site" evidence="13">
    <location>
        <position position="404"/>
    </location>
</feature>
<dbReference type="GO" id="GO:0032049">
    <property type="term" value="P:cardiolipin biosynthetic process"/>
    <property type="evidence" value="ECO:0007669"/>
    <property type="project" value="UniProtKB-UniRule"/>
</dbReference>
<feature type="domain" description="PLD phosphodiesterase" evidence="14">
    <location>
        <begin position="218"/>
        <end position="245"/>
    </location>
</feature>
<keyword evidence="9 13" id="KW-0472">Membrane</keyword>
<feature type="domain" description="PLD phosphodiesterase" evidence="14">
    <location>
        <begin position="392"/>
        <end position="419"/>
    </location>
</feature>
<dbReference type="SUPFAM" id="SSF56024">
    <property type="entry name" value="Phospholipase D/nuclease"/>
    <property type="match status" value="2"/>
</dbReference>
<evidence type="ECO:0000256" key="7">
    <source>
        <dbReference type="ARBA" id="ARBA00022989"/>
    </source>
</evidence>
<dbReference type="EMBL" id="FNBM01000011">
    <property type="protein sequence ID" value="SDG45975.1"/>
    <property type="molecule type" value="Genomic_DNA"/>
</dbReference>
<dbReference type="InterPro" id="IPR025202">
    <property type="entry name" value="PLD-like_dom"/>
</dbReference>
<name>A0A1G7UEH9_9GAMM</name>
<dbReference type="CDD" id="cd09155">
    <property type="entry name" value="PLDc_PaCLS_like_1"/>
    <property type="match status" value="1"/>
</dbReference>
<dbReference type="RefSeq" id="WP_092371623.1">
    <property type="nucleotide sequence ID" value="NZ_FNBM01000011.1"/>
</dbReference>
<keyword evidence="10 13" id="KW-0594">Phospholipid biosynthesis</keyword>
<dbReference type="PROSITE" id="PS50035">
    <property type="entry name" value="PLD"/>
    <property type="match status" value="2"/>
</dbReference>
<gene>
    <name evidence="13" type="primary">clsA</name>
    <name evidence="15" type="ORF">SAMN05216381_4070</name>
</gene>
<evidence type="ECO:0000256" key="5">
    <source>
        <dbReference type="ARBA" id="ARBA00022692"/>
    </source>
</evidence>
<dbReference type="NCBIfam" id="TIGR04265">
    <property type="entry name" value="bac_cardiolipin"/>
    <property type="match status" value="1"/>
</dbReference>
<sequence length="479" mass="54036">MEFGIQHFFGYLIAATHGLGAIAAVHAILTVRTAQGAIAWALSLFFMPYLTLLPYVIFGRSRFYAYIEARRQVDKQMHKAMAALDWRPWVREAIAAGESEAYGQLRALPRLGRMPCLANNRVSLLIDGKATFDAICQALAEARQVILIQFFIVHDDKLGRRLQEVLLERAAAGVQVHFLFDAVGSHALPRRYVKRLREGGVHMHAFPTGGGLFNRFQLNFRNHRKIVVVDGERGFLGGHNVGDEYLGEKPRLSPWRDTHVEVHGPAVACLQESFAEDWFWATRKLPPLLLPEIYPDEGMLCQVITSGPADAQETCSLLFVEMLNAARERIWLTSPYFIPDESLFAALRLAVLRGVDVRILLPARPDHRIVYAASSLFAFEALRAGVRIFRYLPGFLHQKVALIDQDIGVVGSANLDNRSFRLNFEITLVTVDTEFARQVEAMLENDFSQSRELIGADRREVHRLQQLGMRVARLISPIL</sequence>
<keyword evidence="2 13" id="KW-1003">Cell membrane</keyword>
<evidence type="ECO:0000259" key="14">
    <source>
        <dbReference type="PROSITE" id="PS50035"/>
    </source>
</evidence>
<dbReference type="EC" id="2.7.8.-" evidence="13"/>
<evidence type="ECO:0000256" key="3">
    <source>
        <dbReference type="ARBA" id="ARBA00022516"/>
    </source>
</evidence>
<dbReference type="GO" id="GO:0005886">
    <property type="term" value="C:plasma membrane"/>
    <property type="evidence" value="ECO:0007669"/>
    <property type="project" value="UniProtKB-SubCell"/>
</dbReference>
<dbReference type="InterPro" id="IPR030840">
    <property type="entry name" value="CL_synthase_A"/>
</dbReference>
<evidence type="ECO:0000256" key="2">
    <source>
        <dbReference type="ARBA" id="ARBA00022475"/>
    </source>
</evidence>
<evidence type="ECO:0000256" key="10">
    <source>
        <dbReference type="ARBA" id="ARBA00023209"/>
    </source>
</evidence>
<dbReference type="SMART" id="SM00155">
    <property type="entry name" value="PLDc"/>
    <property type="match status" value="2"/>
</dbReference>